<dbReference type="PANTHER" id="PTHR24379">
    <property type="entry name" value="KRAB AND ZINC FINGER DOMAIN-CONTAINING"/>
    <property type="match status" value="1"/>
</dbReference>
<evidence type="ECO:0000259" key="5">
    <source>
        <dbReference type="SMART" id="SM00355"/>
    </source>
</evidence>
<dbReference type="InterPro" id="IPR013087">
    <property type="entry name" value="Znf_C2H2_type"/>
</dbReference>
<dbReference type="SMART" id="SM00355">
    <property type="entry name" value="ZnF_C2H2"/>
    <property type="match status" value="4"/>
</dbReference>
<dbReference type="AlphaFoldDB" id="A0AAV2Q0I7"/>
<organism evidence="6 7">
    <name type="scientific">Meganyctiphanes norvegica</name>
    <name type="common">Northern krill</name>
    <name type="synonym">Thysanopoda norvegica</name>
    <dbReference type="NCBI Taxonomy" id="48144"/>
    <lineage>
        <taxon>Eukaryota</taxon>
        <taxon>Metazoa</taxon>
        <taxon>Ecdysozoa</taxon>
        <taxon>Arthropoda</taxon>
        <taxon>Crustacea</taxon>
        <taxon>Multicrustacea</taxon>
        <taxon>Malacostraca</taxon>
        <taxon>Eumalacostraca</taxon>
        <taxon>Eucarida</taxon>
        <taxon>Euphausiacea</taxon>
        <taxon>Euphausiidae</taxon>
        <taxon>Meganyctiphanes</taxon>
    </lineage>
</organism>
<dbReference type="EMBL" id="CAXKWB010002547">
    <property type="protein sequence ID" value="CAL4067155.1"/>
    <property type="molecule type" value="Genomic_DNA"/>
</dbReference>
<evidence type="ECO:0000313" key="7">
    <source>
        <dbReference type="Proteomes" id="UP001497623"/>
    </source>
</evidence>
<dbReference type="GO" id="GO:0008270">
    <property type="term" value="F:zinc ion binding"/>
    <property type="evidence" value="ECO:0007669"/>
    <property type="project" value="UniProtKB-KW"/>
</dbReference>
<sequence length="237" mass="27216">MYSAHQELYDMDKVNVISTKVKQKNTFHPEIQTRISEVESQNKISLLAGRGSFDKVFGNPGTGNKSGYKKGTLVFSFTHSGYQTSDITVLDQRRVKLNIKHTTLNGNNQCNSNTQVQLFKCTECDFQCGWNYMIRHVRKTHSGKSMYVCAYCKFYCILKTYLDSHILTNHMYSKALLSCEYCGYLAVYESNLKRHMLKHAEKSFGCHICTFRTTSQGQLDKHMNVHIKNVVSLKDTC</sequence>
<keyword evidence="2" id="KW-0677">Repeat</keyword>
<name>A0AAV2Q0I7_MEGNR</name>
<feature type="domain" description="C2H2-type" evidence="5">
    <location>
        <begin position="204"/>
        <end position="226"/>
    </location>
</feature>
<dbReference type="Proteomes" id="UP001497623">
    <property type="component" value="Unassembled WGS sequence"/>
</dbReference>
<gene>
    <name evidence="6" type="ORF">MNOR_LOCUS6241</name>
</gene>
<accession>A0AAV2Q0I7</accession>
<dbReference type="PANTHER" id="PTHR24379:SF121">
    <property type="entry name" value="C2H2-TYPE DOMAIN-CONTAINING PROTEIN"/>
    <property type="match status" value="1"/>
</dbReference>
<dbReference type="Gene3D" id="3.30.160.60">
    <property type="entry name" value="Classic Zinc Finger"/>
    <property type="match status" value="2"/>
</dbReference>
<reference evidence="6 7" key="1">
    <citation type="submission" date="2024-05" db="EMBL/GenBank/DDBJ databases">
        <authorList>
            <person name="Wallberg A."/>
        </authorList>
    </citation>
    <scope>NUCLEOTIDE SEQUENCE [LARGE SCALE GENOMIC DNA]</scope>
</reference>
<keyword evidence="3" id="KW-0863">Zinc-finger</keyword>
<keyword evidence="7" id="KW-1185">Reference proteome</keyword>
<evidence type="ECO:0000256" key="3">
    <source>
        <dbReference type="ARBA" id="ARBA00022771"/>
    </source>
</evidence>
<keyword evidence="1" id="KW-0479">Metal-binding</keyword>
<evidence type="ECO:0000313" key="6">
    <source>
        <dbReference type="EMBL" id="CAL4067155.1"/>
    </source>
</evidence>
<protein>
    <recommendedName>
        <fullName evidence="5">C2H2-type domain-containing protein</fullName>
    </recommendedName>
</protein>
<evidence type="ECO:0000256" key="4">
    <source>
        <dbReference type="ARBA" id="ARBA00022833"/>
    </source>
</evidence>
<dbReference type="InterPro" id="IPR036236">
    <property type="entry name" value="Znf_C2H2_sf"/>
</dbReference>
<evidence type="ECO:0000256" key="1">
    <source>
        <dbReference type="ARBA" id="ARBA00022723"/>
    </source>
</evidence>
<dbReference type="Pfam" id="PF00096">
    <property type="entry name" value="zf-C2H2"/>
    <property type="match status" value="1"/>
</dbReference>
<proteinExistence type="predicted"/>
<feature type="domain" description="C2H2-type" evidence="5">
    <location>
        <begin position="177"/>
        <end position="199"/>
    </location>
</feature>
<feature type="domain" description="C2H2-type" evidence="5">
    <location>
        <begin position="119"/>
        <end position="141"/>
    </location>
</feature>
<dbReference type="SUPFAM" id="SSF57667">
    <property type="entry name" value="beta-beta-alpha zinc fingers"/>
    <property type="match status" value="1"/>
</dbReference>
<feature type="domain" description="C2H2-type" evidence="5">
    <location>
        <begin position="147"/>
        <end position="170"/>
    </location>
</feature>
<evidence type="ECO:0000256" key="2">
    <source>
        <dbReference type="ARBA" id="ARBA00022737"/>
    </source>
</evidence>
<keyword evidence="4" id="KW-0862">Zinc</keyword>
<comment type="caution">
    <text evidence="6">The sequence shown here is derived from an EMBL/GenBank/DDBJ whole genome shotgun (WGS) entry which is preliminary data.</text>
</comment>